<gene>
    <name evidence="4" type="ORF">TKK_007689</name>
</gene>
<feature type="repeat" description="ANK" evidence="3">
    <location>
        <begin position="254"/>
        <end position="286"/>
    </location>
</feature>
<reference evidence="4 5" key="1">
    <citation type="journal article" date="2024" name="bioRxiv">
        <title>A reference genome for Trichogramma kaykai: A tiny desert-dwelling parasitoid wasp with competing sex-ratio distorters.</title>
        <authorList>
            <person name="Culotta J."/>
            <person name="Lindsey A.R."/>
        </authorList>
    </citation>
    <scope>NUCLEOTIDE SEQUENCE [LARGE SCALE GENOMIC DNA]</scope>
    <source>
        <strain evidence="4 5">KSX58</strain>
    </source>
</reference>
<organism evidence="4 5">
    <name type="scientific">Trichogramma kaykai</name>
    <dbReference type="NCBI Taxonomy" id="54128"/>
    <lineage>
        <taxon>Eukaryota</taxon>
        <taxon>Metazoa</taxon>
        <taxon>Ecdysozoa</taxon>
        <taxon>Arthropoda</taxon>
        <taxon>Hexapoda</taxon>
        <taxon>Insecta</taxon>
        <taxon>Pterygota</taxon>
        <taxon>Neoptera</taxon>
        <taxon>Endopterygota</taxon>
        <taxon>Hymenoptera</taxon>
        <taxon>Apocrita</taxon>
        <taxon>Proctotrupomorpha</taxon>
        <taxon>Chalcidoidea</taxon>
        <taxon>Trichogrammatidae</taxon>
        <taxon>Trichogramma</taxon>
    </lineage>
</organism>
<dbReference type="Pfam" id="PF12796">
    <property type="entry name" value="Ank_2"/>
    <property type="match status" value="4"/>
</dbReference>
<dbReference type="PROSITE" id="PS50088">
    <property type="entry name" value="ANK_REPEAT"/>
    <property type="match status" value="12"/>
</dbReference>
<dbReference type="SUPFAM" id="SSF48403">
    <property type="entry name" value="Ankyrin repeat"/>
    <property type="match status" value="2"/>
</dbReference>
<feature type="repeat" description="ANK" evidence="3">
    <location>
        <begin position="184"/>
        <end position="216"/>
    </location>
</feature>
<evidence type="ECO:0000313" key="5">
    <source>
        <dbReference type="Proteomes" id="UP001627154"/>
    </source>
</evidence>
<dbReference type="Proteomes" id="UP001627154">
    <property type="component" value="Unassembled WGS sequence"/>
</dbReference>
<evidence type="ECO:0000256" key="3">
    <source>
        <dbReference type="PROSITE-ProRule" id="PRU00023"/>
    </source>
</evidence>
<dbReference type="Pfam" id="PF00023">
    <property type="entry name" value="Ank"/>
    <property type="match status" value="3"/>
</dbReference>
<dbReference type="SMART" id="SM00248">
    <property type="entry name" value="ANK"/>
    <property type="match status" value="13"/>
</dbReference>
<feature type="repeat" description="ANK" evidence="3">
    <location>
        <begin position="420"/>
        <end position="452"/>
    </location>
</feature>
<comment type="caution">
    <text evidence="4">The sequence shown here is derived from an EMBL/GenBank/DDBJ whole genome shotgun (WGS) entry which is preliminary data.</text>
</comment>
<keyword evidence="5" id="KW-1185">Reference proteome</keyword>
<feature type="repeat" description="ANK" evidence="3">
    <location>
        <begin position="386"/>
        <end position="418"/>
    </location>
</feature>
<evidence type="ECO:0000313" key="4">
    <source>
        <dbReference type="EMBL" id="KAL3398544.1"/>
    </source>
</evidence>
<dbReference type="PANTHER" id="PTHR24171:SF9">
    <property type="entry name" value="ANKYRIN REPEAT DOMAIN-CONTAINING PROTEIN 39"/>
    <property type="match status" value="1"/>
</dbReference>
<feature type="repeat" description="ANK" evidence="3">
    <location>
        <begin position="453"/>
        <end position="485"/>
    </location>
</feature>
<name>A0ABD2WZJ4_9HYME</name>
<evidence type="ECO:0000256" key="1">
    <source>
        <dbReference type="ARBA" id="ARBA00022737"/>
    </source>
</evidence>
<feature type="repeat" description="ANK" evidence="3">
    <location>
        <begin position="353"/>
        <end position="385"/>
    </location>
</feature>
<dbReference type="InterPro" id="IPR002110">
    <property type="entry name" value="Ankyrin_rpt"/>
</dbReference>
<feature type="repeat" description="ANK" evidence="3">
    <location>
        <begin position="106"/>
        <end position="147"/>
    </location>
</feature>
<keyword evidence="2 3" id="KW-0040">ANK repeat</keyword>
<sequence length="679" mass="77059">MDVVMDFDINEIIRKGKLDKLKKFIALVGLSHAKTWQGGYTLLYWALAYNQTTIAKWLLAQDCQVNPENQKFSQRTALHLAVVIGKAEIVKTLLKKGASVRVSNDRLETPLHISCKKQKPEALLRNDILTIIRLLLKHGAPVNAKGGLCEETPLLFAVKNKQQSGKIVKLLLSNGANVNDCDMYRKTALHIAVENGDKKMIKLLLDHKAEVNVKNCNGRTPLHLAVRGGNNEIARMLLLNGADVNDIICDLDENRWTPLHLAVKNKDEKMVKVLLEYNAYVNAKEDHYRTPLHIASISKCQEIAKILLNAGADISDVDKLGQTPLHLAIKIDDEKMVEFLLAHGASVFARRKDGKNCLHFASEIRSPNIAKILLKRGVDMHDTTHDGRTVLHFAAKKGAKETIELFLQLGMDVDLKTRVDGFTPLYYAVKKRHAQVAEYLLYHGADINVPVKIYQTLLRVAVYDMNKDMVELLLNWNADINAQDQDDEPPLIIATDSPRYEDIPGSEIMHVITDCLIMNLAKNVVQNNPVSEQNLDLIKHHRHPRIKYLYDKYMSELINMKEKKLYENISYFDILTKSTNVMVSYARNVNITSAFESSDYANAFPSYSSMMYKNYERGKVKKQLLDLAGSTLQFLFRHFNDPQVPLELPYVVNRQILTYFNLKDLRILSAVCQPSPLKK</sequence>
<dbReference type="PANTHER" id="PTHR24171">
    <property type="entry name" value="ANKYRIN REPEAT DOMAIN-CONTAINING PROTEIN 39-RELATED"/>
    <property type="match status" value="1"/>
</dbReference>
<proteinExistence type="predicted"/>
<protein>
    <recommendedName>
        <fullName evidence="6">PRANC domain-containing protein</fullName>
    </recommendedName>
</protein>
<dbReference type="EMBL" id="JBJJXI010000059">
    <property type="protein sequence ID" value="KAL3398544.1"/>
    <property type="molecule type" value="Genomic_DNA"/>
</dbReference>
<dbReference type="Gene3D" id="1.25.40.20">
    <property type="entry name" value="Ankyrin repeat-containing domain"/>
    <property type="match status" value="3"/>
</dbReference>
<keyword evidence="1" id="KW-0677">Repeat</keyword>
<feature type="repeat" description="ANK" evidence="3">
    <location>
        <begin position="287"/>
        <end position="319"/>
    </location>
</feature>
<feature type="repeat" description="ANK" evidence="3">
    <location>
        <begin position="73"/>
        <end position="105"/>
    </location>
</feature>
<dbReference type="InterPro" id="IPR036770">
    <property type="entry name" value="Ankyrin_rpt-contain_sf"/>
</dbReference>
<feature type="repeat" description="ANK" evidence="3">
    <location>
        <begin position="217"/>
        <end position="245"/>
    </location>
</feature>
<accession>A0ABD2WZJ4</accession>
<feature type="repeat" description="ANK" evidence="3">
    <location>
        <begin position="320"/>
        <end position="352"/>
    </location>
</feature>
<evidence type="ECO:0000256" key="2">
    <source>
        <dbReference type="ARBA" id="ARBA00023043"/>
    </source>
</evidence>
<dbReference type="AlphaFoldDB" id="A0ABD2WZJ4"/>
<dbReference type="PROSITE" id="PS50297">
    <property type="entry name" value="ANK_REP_REGION"/>
    <property type="match status" value="10"/>
</dbReference>
<evidence type="ECO:0008006" key="6">
    <source>
        <dbReference type="Google" id="ProtNLM"/>
    </source>
</evidence>
<dbReference type="PRINTS" id="PR01415">
    <property type="entry name" value="ANKYRIN"/>
</dbReference>
<feature type="repeat" description="ANK" evidence="3">
    <location>
        <begin position="149"/>
        <end position="183"/>
    </location>
</feature>